<proteinExistence type="predicted"/>
<sequence>MSLPPTRPNISSAVPKSALLSKLEAFLPKMEQENKSLQQAISAGQADKFNIEAEETDTEKPVIQMDFALGIVGDENSDNEDDDSDEEDKSSSREIKFKPQSSKENPIHITPPTTQSRPLIQELN</sequence>
<dbReference type="PANTHER" id="PTHR38489:SF1">
    <property type="entry name" value="HISTONE CHAPERONE DOMAIN-CONTAINING PROTEIN"/>
    <property type="match status" value="1"/>
</dbReference>
<comment type="caution">
    <text evidence="2">The sequence shown here is derived from an EMBL/GenBank/DDBJ whole genome shotgun (WGS) entry which is preliminary data.</text>
</comment>
<dbReference type="EMBL" id="VJMJ01000001">
    <property type="protein sequence ID" value="KAF0745723.1"/>
    <property type="molecule type" value="Genomic_DNA"/>
</dbReference>
<feature type="compositionally biased region" description="Acidic residues" evidence="1">
    <location>
        <begin position="75"/>
        <end position="88"/>
    </location>
</feature>
<evidence type="ECO:0000313" key="3">
    <source>
        <dbReference type="Proteomes" id="UP000481153"/>
    </source>
</evidence>
<dbReference type="InterPro" id="IPR027921">
    <property type="entry name" value="NOPCHAP1"/>
</dbReference>
<keyword evidence="3" id="KW-1185">Reference proteome</keyword>
<name>A0A6G0XZ01_9STRA</name>
<dbReference type="Pfam" id="PF15370">
    <property type="entry name" value="NOPCHAP1"/>
    <property type="match status" value="1"/>
</dbReference>
<dbReference type="GO" id="GO:0000492">
    <property type="term" value="P:box C/D snoRNP assembly"/>
    <property type="evidence" value="ECO:0007669"/>
    <property type="project" value="InterPro"/>
</dbReference>
<accession>A0A6G0XZ01</accession>
<dbReference type="AlphaFoldDB" id="A0A6G0XZ01"/>
<dbReference type="VEuPathDB" id="FungiDB:AeMF1_004153"/>
<gene>
    <name evidence="2" type="ORF">Ae201684_000172</name>
</gene>
<protein>
    <submittedName>
        <fullName evidence="2">Uncharacterized protein</fullName>
    </submittedName>
</protein>
<evidence type="ECO:0000256" key="1">
    <source>
        <dbReference type="SAM" id="MobiDB-lite"/>
    </source>
</evidence>
<evidence type="ECO:0000313" key="2">
    <source>
        <dbReference type="EMBL" id="KAF0745723.1"/>
    </source>
</evidence>
<feature type="compositionally biased region" description="Polar residues" evidence="1">
    <location>
        <begin position="111"/>
        <end position="124"/>
    </location>
</feature>
<dbReference type="PANTHER" id="PTHR38489">
    <property type="entry name" value="HISTONE CHAPERONE DOMAIN-CONTAINING PROTEIN"/>
    <property type="match status" value="1"/>
</dbReference>
<feature type="region of interest" description="Disordered" evidence="1">
    <location>
        <begin position="72"/>
        <end position="124"/>
    </location>
</feature>
<organism evidence="2 3">
    <name type="scientific">Aphanomyces euteiches</name>
    <dbReference type="NCBI Taxonomy" id="100861"/>
    <lineage>
        <taxon>Eukaryota</taxon>
        <taxon>Sar</taxon>
        <taxon>Stramenopiles</taxon>
        <taxon>Oomycota</taxon>
        <taxon>Saprolegniomycetes</taxon>
        <taxon>Saprolegniales</taxon>
        <taxon>Verrucalvaceae</taxon>
        <taxon>Aphanomyces</taxon>
    </lineage>
</organism>
<reference evidence="2 3" key="1">
    <citation type="submission" date="2019-07" db="EMBL/GenBank/DDBJ databases">
        <title>Genomics analysis of Aphanomyces spp. identifies a new class of oomycete effector associated with host adaptation.</title>
        <authorList>
            <person name="Gaulin E."/>
        </authorList>
    </citation>
    <scope>NUCLEOTIDE SEQUENCE [LARGE SCALE GENOMIC DNA]</scope>
    <source>
        <strain evidence="2 3">ATCC 201684</strain>
    </source>
</reference>
<dbReference type="Proteomes" id="UP000481153">
    <property type="component" value="Unassembled WGS sequence"/>
</dbReference>